<reference evidence="2 3" key="1">
    <citation type="submission" date="2017-12" db="EMBL/GenBank/DDBJ databases">
        <title>Comparative genomics of Botrytis spp.</title>
        <authorList>
            <person name="Valero-Jimenez C.A."/>
            <person name="Tapia P."/>
            <person name="Veloso J."/>
            <person name="Silva-Moreno E."/>
            <person name="Staats M."/>
            <person name="Valdes J.H."/>
            <person name="Van Kan J.A.L."/>
        </authorList>
    </citation>
    <scope>NUCLEOTIDE SEQUENCE [LARGE SCALE GENOMIC DNA]</scope>
    <source>
        <strain evidence="2 3">MUCL435</strain>
    </source>
</reference>
<dbReference type="AlphaFoldDB" id="A0A4V6T6Y4"/>
<dbReference type="Proteomes" id="UP000308671">
    <property type="component" value="Unassembled WGS sequence"/>
</dbReference>
<evidence type="ECO:0000313" key="2">
    <source>
        <dbReference type="EMBL" id="THV49306.1"/>
    </source>
</evidence>
<dbReference type="EMBL" id="PQXL01000201">
    <property type="protein sequence ID" value="THV49306.1"/>
    <property type="molecule type" value="Genomic_DNA"/>
</dbReference>
<sequence length="110" mass="12386">MRALLFQRTAKDSTDSSLWWYLQDPNIEDSGFRYGFTSEFVTNNYGRRAVDDDGDQNGERREEGYHNAGDDRNGDGDGESDGPGGRGARLPQQKSQQPSYSQSLLNFVEI</sequence>
<feature type="compositionally biased region" description="Basic and acidic residues" evidence="1">
    <location>
        <begin position="57"/>
        <end position="75"/>
    </location>
</feature>
<protein>
    <submittedName>
        <fullName evidence="2">Uncharacterized protein</fullName>
    </submittedName>
</protein>
<evidence type="ECO:0000313" key="3">
    <source>
        <dbReference type="Proteomes" id="UP000308671"/>
    </source>
</evidence>
<feature type="compositionally biased region" description="Low complexity" evidence="1">
    <location>
        <begin position="91"/>
        <end position="103"/>
    </location>
</feature>
<name>A0A4V6T6Y4_9HELO</name>
<gene>
    <name evidence="2" type="ORF">BGAL_0201g00050</name>
</gene>
<evidence type="ECO:0000256" key="1">
    <source>
        <dbReference type="SAM" id="MobiDB-lite"/>
    </source>
</evidence>
<accession>A0A4V6T6Y4</accession>
<feature type="region of interest" description="Disordered" evidence="1">
    <location>
        <begin position="44"/>
        <end position="110"/>
    </location>
</feature>
<comment type="caution">
    <text evidence="2">The sequence shown here is derived from an EMBL/GenBank/DDBJ whole genome shotgun (WGS) entry which is preliminary data.</text>
</comment>
<keyword evidence="3" id="KW-1185">Reference proteome</keyword>
<organism evidence="2 3">
    <name type="scientific">Botrytis galanthina</name>
    <dbReference type="NCBI Taxonomy" id="278940"/>
    <lineage>
        <taxon>Eukaryota</taxon>
        <taxon>Fungi</taxon>
        <taxon>Dikarya</taxon>
        <taxon>Ascomycota</taxon>
        <taxon>Pezizomycotina</taxon>
        <taxon>Leotiomycetes</taxon>
        <taxon>Helotiales</taxon>
        <taxon>Sclerotiniaceae</taxon>
        <taxon>Botrytis</taxon>
    </lineage>
</organism>
<proteinExistence type="predicted"/>